<sequence length="45" mass="5008">MLRLLKAIFILALLGFIGLAGYAYLGDMTPKRTEVNEPVELNVEN</sequence>
<feature type="transmembrane region" description="Helical" evidence="1">
    <location>
        <begin position="7"/>
        <end position="25"/>
    </location>
</feature>
<evidence type="ECO:0000256" key="1">
    <source>
        <dbReference type="SAM" id="Phobius"/>
    </source>
</evidence>
<name>A0ABT2X3K4_9RHOB</name>
<protein>
    <submittedName>
        <fullName evidence="2">Uncharacterized protein</fullName>
    </submittedName>
</protein>
<reference evidence="2 3" key="1">
    <citation type="submission" date="2022-10" db="EMBL/GenBank/DDBJ databases">
        <title>Defluviimonas sp. nov., isolated from ocean surface sediments.</title>
        <authorList>
            <person name="He W."/>
            <person name="Wang L."/>
            <person name="Zhang D.-F."/>
        </authorList>
    </citation>
    <scope>NUCLEOTIDE SEQUENCE [LARGE SCALE GENOMIC DNA]</scope>
    <source>
        <strain evidence="2 3">WL0024</strain>
    </source>
</reference>
<keyword evidence="1" id="KW-0812">Transmembrane</keyword>
<comment type="caution">
    <text evidence="2">The sequence shown here is derived from an EMBL/GenBank/DDBJ whole genome shotgun (WGS) entry which is preliminary data.</text>
</comment>
<evidence type="ECO:0000313" key="2">
    <source>
        <dbReference type="EMBL" id="MCU9846430.1"/>
    </source>
</evidence>
<dbReference type="Proteomes" id="UP001209535">
    <property type="component" value="Unassembled WGS sequence"/>
</dbReference>
<keyword evidence="1" id="KW-1133">Transmembrane helix</keyword>
<keyword evidence="1" id="KW-0472">Membrane</keyword>
<evidence type="ECO:0000313" key="3">
    <source>
        <dbReference type="Proteomes" id="UP001209535"/>
    </source>
</evidence>
<organism evidence="2 3">
    <name type="scientific">Albidovulum salinarum</name>
    <dbReference type="NCBI Taxonomy" id="2984153"/>
    <lineage>
        <taxon>Bacteria</taxon>
        <taxon>Pseudomonadati</taxon>
        <taxon>Pseudomonadota</taxon>
        <taxon>Alphaproteobacteria</taxon>
        <taxon>Rhodobacterales</taxon>
        <taxon>Paracoccaceae</taxon>
        <taxon>Albidovulum</taxon>
    </lineage>
</organism>
<dbReference type="RefSeq" id="WP_263332015.1">
    <property type="nucleotide sequence ID" value="NZ_JAOVQO010000001.1"/>
</dbReference>
<accession>A0ABT2X3K4</accession>
<gene>
    <name evidence="2" type="ORF">OEZ60_00230</name>
</gene>
<proteinExistence type="predicted"/>
<dbReference type="EMBL" id="JAOVQO010000001">
    <property type="protein sequence ID" value="MCU9846430.1"/>
    <property type="molecule type" value="Genomic_DNA"/>
</dbReference>
<keyword evidence="3" id="KW-1185">Reference proteome</keyword>